<keyword evidence="3" id="KW-1185">Reference proteome</keyword>
<protein>
    <recommendedName>
        <fullName evidence="1">Glycosyltransferase 61 catalytic domain-containing protein</fullName>
    </recommendedName>
</protein>
<evidence type="ECO:0000313" key="3">
    <source>
        <dbReference type="Proteomes" id="UP001312908"/>
    </source>
</evidence>
<proteinExistence type="predicted"/>
<reference evidence="2 3" key="1">
    <citation type="submission" date="2023-10" db="EMBL/GenBank/DDBJ databases">
        <title>Sorlinia euscelidii gen. nov., sp. nov., an acetic acid bacteria isolated from the gut of Euscelidius variegatus emitter.</title>
        <authorList>
            <person name="Michoud G."/>
            <person name="Marasco R."/>
            <person name="Seferji K."/>
            <person name="Gonella E."/>
            <person name="Garuglieri E."/>
            <person name="Alma A."/>
            <person name="Mapelli F."/>
            <person name="Borin S."/>
            <person name="Daffonchio D."/>
            <person name="Crotti E."/>
        </authorList>
    </citation>
    <scope>NUCLEOTIDE SEQUENCE [LARGE SCALE GENOMIC DNA]</scope>
    <source>
        <strain evidence="2 3">EV16P</strain>
    </source>
</reference>
<organism evidence="2 3">
    <name type="scientific">Sorlinia euscelidii</name>
    <dbReference type="NCBI Taxonomy" id="3081148"/>
    <lineage>
        <taxon>Bacteria</taxon>
        <taxon>Pseudomonadati</taxon>
        <taxon>Pseudomonadota</taxon>
        <taxon>Alphaproteobacteria</taxon>
        <taxon>Acetobacterales</taxon>
        <taxon>Acetobacteraceae</taxon>
        <taxon>Sorlinia</taxon>
    </lineage>
</organism>
<dbReference type="InterPro" id="IPR049625">
    <property type="entry name" value="Glyco_transf_61_cat"/>
</dbReference>
<sequence>MQFADAKSVDALSLERRDIAICPETTLPAPIEAFTGQDFDNFDRGLLPYHARREAAKGFVNFSPLTLSLYMLQNAFLIVAPQLNGVILTENHELVEEPSCFRERALTDPAMALPTFPRHAPFSHAFAGFDRSTSNHYHWLLYAISKSCVARPFLPRATPILLPDAEACIEPHRPVLPRGYHHETLRVSGLIPYVTPVSQGIYPVRQLYFMWHTPKMPELYLRVPQVHAEFDRFTTPRVAFLPKRFFISRAQSADQRISAQDQTVIDHVLAAQEIATVSLDDMDISTQIALFRGAELIIAPHGAGLANLAFARSGTAVLELNRQLDGQPHLRNCFYLLSAMRGLRYAMMDLTDAPLTIFQLQEALRRVSQR</sequence>
<name>A0ABU7U1Y3_9PROT</name>
<feature type="domain" description="Glycosyltransferase 61 catalytic" evidence="1">
    <location>
        <begin position="137"/>
        <end position="318"/>
    </location>
</feature>
<accession>A0ABU7U1Y3</accession>
<gene>
    <name evidence="2" type="ORF">DOFOFD_04375</name>
</gene>
<evidence type="ECO:0000313" key="2">
    <source>
        <dbReference type="EMBL" id="MEE8658243.1"/>
    </source>
</evidence>
<evidence type="ECO:0000259" key="1">
    <source>
        <dbReference type="Pfam" id="PF04577"/>
    </source>
</evidence>
<comment type="caution">
    <text evidence="2">The sequence shown here is derived from an EMBL/GenBank/DDBJ whole genome shotgun (WGS) entry which is preliminary data.</text>
</comment>
<dbReference type="Pfam" id="PF04577">
    <property type="entry name" value="Glyco_transf_61"/>
    <property type="match status" value="1"/>
</dbReference>
<dbReference type="EMBL" id="JAWJZY010000002">
    <property type="protein sequence ID" value="MEE8658243.1"/>
    <property type="molecule type" value="Genomic_DNA"/>
</dbReference>
<dbReference type="Proteomes" id="UP001312908">
    <property type="component" value="Unassembled WGS sequence"/>
</dbReference>
<dbReference type="RefSeq" id="WP_394819195.1">
    <property type="nucleotide sequence ID" value="NZ_JAWJZY010000002.1"/>
</dbReference>